<organism evidence="2 3">
    <name type="scientific">Protopolystoma xenopodis</name>
    <dbReference type="NCBI Taxonomy" id="117903"/>
    <lineage>
        <taxon>Eukaryota</taxon>
        <taxon>Metazoa</taxon>
        <taxon>Spiralia</taxon>
        <taxon>Lophotrochozoa</taxon>
        <taxon>Platyhelminthes</taxon>
        <taxon>Monogenea</taxon>
        <taxon>Polyopisthocotylea</taxon>
        <taxon>Polystomatidea</taxon>
        <taxon>Polystomatidae</taxon>
        <taxon>Protopolystoma</taxon>
    </lineage>
</organism>
<dbReference type="AlphaFoldDB" id="A0A3S5BUU5"/>
<feature type="region of interest" description="Disordered" evidence="1">
    <location>
        <begin position="23"/>
        <end position="68"/>
    </location>
</feature>
<sequence>MTSSSSIGTGCIINRLLDSCQLSASNSSGSSAILPSSSLQPSPSSSHTAVAPLGDSPPPSSSPSYLGGVSAGIRIRQLQEKLTELNEELFRTETTSHIF</sequence>
<gene>
    <name evidence="2" type="ORF">PXEA_LOCUS12838</name>
</gene>
<evidence type="ECO:0000256" key="1">
    <source>
        <dbReference type="SAM" id="MobiDB-lite"/>
    </source>
</evidence>
<reference evidence="2" key="1">
    <citation type="submission" date="2018-11" db="EMBL/GenBank/DDBJ databases">
        <authorList>
            <consortium name="Pathogen Informatics"/>
        </authorList>
    </citation>
    <scope>NUCLEOTIDE SEQUENCE</scope>
</reference>
<evidence type="ECO:0000313" key="2">
    <source>
        <dbReference type="EMBL" id="VEL19398.1"/>
    </source>
</evidence>
<keyword evidence="3" id="KW-1185">Reference proteome</keyword>
<protein>
    <submittedName>
        <fullName evidence="2">Uncharacterized protein</fullName>
    </submittedName>
</protein>
<comment type="caution">
    <text evidence="2">The sequence shown here is derived from an EMBL/GenBank/DDBJ whole genome shotgun (WGS) entry which is preliminary data.</text>
</comment>
<name>A0A3S5BUU5_9PLAT</name>
<proteinExistence type="predicted"/>
<feature type="compositionally biased region" description="Low complexity" evidence="1">
    <location>
        <begin position="23"/>
        <end position="46"/>
    </location>
</feature>
<dbReference type="EMBL" id="CAAALY010041420">
    <property type="protein sequence ID" value="VEL19398.1"/>
    <property type="molecule type" value="Genomic_DNA"/>
</dbReference>
<dbReference type="Proteomes" id="UP000784294">
    <property type="component" value="Unassembled WGS sequence"/>
</dbReference>
<evidence type="ECO:0000313" key="3">
    <source>
        <dbReference type="Proteomes" id="UP000784294"/>
    </source>
</evidence>
<accession>A0A3S5BUU5</accession>